<evidence type="ECO:0000259" key="2">
    <source>
        <dbReference type="SMART" id="SM00944"/>
    </source>
</evidence>
<dbReference type="AlphaFoldDB" id="A0A7S3TGF1"/>
<sequence length="577" mass="62646">MALHLLPALACSMSSPLVLVEESAPPPSGWVTRRRSPPDEPLELIVAVRQQNVHWLHASLMAASDPSSPATYGRHKSNDEVHALVAPAAADAAAVASYLQTHGLAAKHASPNGDLLSVRLSVRQAEALLSARYYEHVHAVSNTTAHRIVGGYRLPHRVAAAVDFVGPTVRLPSPRKAAPIGVVGRAALWGGEKRAGAPAFGSNVPATLRKLYSVGDAVGKAEGNRMAVTAFLEQYYSEAALRGYWAKYCDGDSLTCGKGGPRLVGDATTGKPGVESMLDIEAITGVAGNISSEFWGFSGRSPDNPSNEPFLKWLAQLSSTPDASVPKVFSSATTHPTPPNTKVVLSVALVRAKGVFELLRRGRGLVVAARGVSPQHRVHEGRLARHLPFLRVGRRGRQLQARPLRARGPRIVAVCDRRRRDHARRGVPLPGGRGRRRPLLGGLLRLLVAAAVAGGRGQAIPCSSATLAASEQGVQRVGARLPRHRRPGDQLLRGAVWVRRLRHLVRLAYRRRHLRAAQRRPPLRWQGDARLRQPAAVPERRRAQRRHHRRLARLPLRERLAGRCGVGRRHRPGHAEL</sequence>
<reference evidence="3" key="1">
    <citation type="submission" date="2021-01" db="EMBL/GenBank/DDBJ databases">
        <authorList>
            <person name="Corre E."/>
            <person name="Pelletier E."/>
            <person name="Niang G."/>
            <person name="Scheremetjew M."/>
            <person name="Finn R."/>
            <person name="Kale V."/>
            <person name="Holt S."/>
            <person name="Cochrane G."/>
            <person name="Meng A."/>
            <person name="Brown T."/>
            <person name="Cohen L."/>
        </authorList>
    </citation>
    <scope>NUCLEOTIDE SEQUENCE</scope>
    <source>
        <strain evidence="3">379</strain>
    </source>
</reference>
<name>A0A7S3TGF1_EMIHU</name>
<dbReference type="GO" id="GO:0006508">
    <property type="term" value="P:proteolysis"/>
    <property type="evidence" value="ECO:0007669"/>
    <property type="project" value="InterPro"/>
</dbReference>
<dbReference type="Pfam" id="PF09286">
    <property type="entry name" value="Pro-kuma_activ"/>
    <property type="match status" value="1"/>
</dbReference>
<accession>A0A7S3TGF1</accession>
<keyword evidence="1" id="KW-0732">Signal</keyword>
<dbReference type="SMART" id="SM00944">
    <property type="entry name" value="Pro-kuma_activ"/>
    <property type="match status" value="1"/>
</dbReference>
<dbReference type="PANTHER" id="PTHR14218:SF15">
    <property type="entry name" value="TRIPEPTIDYL-PEPTIDASE 1"/>
    <property type="match status" value="1"/>
</dbReference>
<dbReference type="CDD" id="cd11377">
    <property type="entry name" value="Pro-peptidase_S53"/>
    <property type="match status" value="1"/>
</dbReference>
<dbReference type="InterPro" id="IPR050819">
    <property type="entry name" value="Tripeptidyl-peptidase_I"/>
</dbReference>
<dbReference type="SUPFAM" id="SSF54897">
    <property type="entry name" value="Protease propeptides/inhibitors"/>
    <property type="match status" value="1"/>
</dbReference>
<dbReference type="PANTHER" id="PTHR14218">
    <property type="entry name" value="PROTEASE S8 TRIPEPTIDYL PEPTIDASE I CLN2"/>
    <property type="match status" value="1"/>
</dbReference>
<dbReference type="GO" id="GO:0008240">
    <property type="term" value="F:tripeptidyl-peptidase activity"/>
    <property type="evidence" value="ECO:0007669"/>
    <property type="project" value="TreeGrafter"/>
</dbReference>
<dbReference type="InterPro" id="IPR015366">
    <property type="entry name" value="S53_propep"/>
</dbReference>
<organism evidence="3">
    <name type="scientific">Emiliania huxleyi</name>
    <name type="common">Coccolithophore</name>
    <name type="synonym">Pontosphaera huxleyi</name>
    <dbReference type="NCBI Taxonomy" id="2903"/>
    <lineage>
        <taxon>Eukaryota</taxon>
        <taxon>Haptista</taxon>
        <taxon>Haptophyta</taxon>
        <taxon>Prymnesiophyceae</taxon>
        <taxon>Isochrysidales</taxon>
        <taxon>Noelaerhabdaceae</taxon>
        <taxon>Emiliania</taxon>
    </lineage>
</organism>
<feature type="domain" description="Peptidase S53 activation" evidence="2">
    <location>
        <begin position="27"/>
        <end position="171"/>
    </location>
</feature>
<dbReference type="InterPro" id="IPR036852">
    <property type="entry name" value="Peptidase_S8/S53_dom_sf"/>
</dbReference>
<proteinExistence type="predicted"/>
<protein>
    <recommendedName>
        <fullName evidence="2">Peptidase S53 activation domain-containing protein</fullName>
    </recommendedName>
</protein>
<feature type="chain" id="PRO_5030576250" description="Peptidase S53 activation domain-containing protein" evidence="1">
    <location>
        <begin position="21"/>
        <end position="577"/>
    </location>
</feature>
<feature type="signal peptide" evidence="1">
    <location>
        <begin position="1"/>
        <end position="20"/>
    </location>
</feature>
<dbReference type="GO" id="GO:0004252">
    <property type="term" value="F:serine-type endopeptidase activity"/>
    <property type="evidence" value="ECO:0007669"/>
    <property type="project" value="InterPro"/>
</dbReference>
<evidence type="ECO:0000313" key="3">
    <source>
        <dbReference type="EMBL" id="CAE0583692.1"/>
    </source>
</evidence>
<gene>
    <name evidence="3" type="ORF">EHUX00137_LOCUS38108</name>
</gene>
<evidence type="ECO:0000256" key="1">
    <source>
        <dbReference type="SAM" id="SignalP"/>
    </source>
</evidence>
<dbReference type="EMBL" id="HBIR01048771">
    <property type="protein sequence ID" value="CAE0583692.1"/>
    <property type="molecule type" value="Transcribed_RNA"/>
</dbReference>
<dbReference type="Gene3D" id="3.40.50.200">
    <property type="entry name" value="Peptidase S8/S53 domain"/>
    <property type="match status" value="1"/>
</dbReference>